<evidence type="ECO:0000313" key="2">
    <source>
        <dbReference type="EMBL" id="MFC4244545.1"/>
    </source>
</evidence>
<comment type="caution">
    <text evidence="2">The sequence shown here is derived from an EMBL/GenBank/DDBJ whole genome shotgun (WGS) entry which is preliminary data.</text>
</comment>
<evidence type="ECO:0000259" key="1">
    <source>
        <dbReference type="Pfam" id="PF11706"/>
    </source>
</evidence>
<protein>
    <submittedName>
        <fullName evidence="2">CGNR zinc finger domain-containing protein</fullName>
    </submittedName>
</protein>
<evidence type="ECO:0000313" key="3">
    <source>
        <dbReference type="Proteomes" id="UP001595900"/>
    </source>
</evidence>
<dbReference type="RefSeq" id="WP_390230244.1">
    <property type="nucleotide sequence ID" value="NZ_JBHSCN010000006.1"/>
</dbReference>
<dbReference type="InterPro" id="IPR010852">
    <property type="entry name" value="ABATE"/>
</dbReference>
<keyword evidence="3" id="KW-1185">Reference proteome</keyword>
<accession>A0ABV8Q870</accession>
<name>A0ABV8Q870_9MICO</name>
<dbReference type="Pfam" id="PF11706">
    <property type="entry name" value="zf-CGNR"/>
    <property type="match status" value="1"/>
</dbReference>
<organism evidence="2 3">
    <name type="scientific">Gryllotalpicola reticulitermitis</name>
    <dbReference type="NCBI Taxonomy" id="1184153"/>
    <lineage>
        <taxon>Bacteria</taxon>
        <taxon>Bacillati</taxon>
        <taxon>Actinomycetota</taxon>
        <taxon>Actinomycetes</taxon>
        <taxon>Micrococcales</taxon>
        <taxon>Microbacteriaceae</taxon>
        <taxon>Gryllotalpicola</taxon>
    </lineage>
</organism>
<dbReference type="Proteomes" id="UP001595900">
    <property type="component" value="Unassembled WGS sequence"/>
</dbReference>
<dbReference type="InterPro" id="IPR023286">
    <property type="entry name" value="ABATE_dom_sf"/>
</dbReference>
<proteinExistence type="predicted"/>
<dbReference type="Pfam" id="PF07336">
    <property type="entry name" value="ABATE"/>
    <property type="match status" value="1"/>
</dbReference>
<gene>
    <name evidence="2" type="ORF">ACFOYW_14300</name>
</gene>
<reference evidence="3" key="1">
    <citation type="journal article" date="2019" name="Int. J. Syst. Evol. Microbiol.">
        <title>The Global Catalogue of Microorganisms (GCM) 10K type strain sequencing project: providing services to taxonomists for standard genome sequencing and annotation.</title>
        <authorList>
            <consortium name="The Broad Institute Genomics Platform"/>
            <consortium name="The Broad Institute Genome Sequencing Center for Infectious Disease"/>
            <person name="Wu L."/>
            <person name="Ma J."/>
        </authorList>
    </citation>
    <scope>NUCLEOTIDE SEQUENCE [LARGE SCALE GENOMIC DNA]</scope>
    <source>
        <strain evidence="3">CGMCC 1.10363</strain>
    </source>
</reference>
<dbReference type="InterPro" id="IPR021005">
    <property type="entry name" value="Znf_CGNR"/>
</dbReference>
<dbReference type="PANTHER" id="PTHR35525">
    <property type="entry name" value="BLL6575 PROTEIN"/>
    <property type="match status" value="1"/>
</dbReference>
<dbReference type="PANTHER" id="PTHR35525:SF3">
    <property type="entry name" value="BLL6575 PROTEIN"/>
    <property type="match status" value="1"/>
</dbReference>
<feature type="domain" description="Zinc finger CGNR" evidence="1">
    <location>
        <begin position="155"/>
        <end position="193"/>
    </location>
</feature>
<dbReference type="EMBL" id="JBHSCN010000006">
    <property type="protein sequence ID" value="MFC4244545.1"/>
    <property type="molecule type" value="Genomic_DNA"/>
</dbReference>
<dbReference type="SUPFAM" id="SSF160904">
    <property type="entry name" value="Jann2411-like"/>
    <property type="match status" value="1"/>
</dbReference>
<sequence length="200" mass="21595">MNSTADARAWVLPEEPTPIRLMSTIWWDTDGIHDDFATASDVDDWLDAVSIDRAGTHATPSELAAAIRLRDAARRAAAHLTDDDRPAAASAIADLDEAIDTINTAATHAASPRIENHDGRLHLTAETSTSPVVAALATVAEQIIELVGGDDAATLRACHAPGCVLYFVKTHPRREWCSVACGNRARAARHYDKVRVRKTD</sequence>
<dbReference type="Gene3D" id="1.10.3300.10">
    <property type="entry name" value="Jann2411-like domain"/>
    <property type="match status" value="1"/>
</dbReference>